<dbReference type="EMBL" id="DSLA01000017">
    <property type="protein sequence ID" value="HEH34687.1"/>
    <property type="molecule type" value="Genomic_DNA"/>
</dbReference>
<keyword evidence="1" id="KW-0812">Transmembrane</keyword>
<dbReference type="AlphaFoldDB" id="A0A7J2TGK1"/>
<proteinExistence type="predicted"/>
<feature type="transmembrane region" description="Helical" evidence="1">
    <location>
        <begin position="53"/>
        <end position="70"/>
    </location>
</feature>
<feature type="transmembrane region" description="Helical" evidence="1">
    <location>
        <begin position="100"/>
        <end position="125"/>
    </location>
</feature>
<name>A0A7J2TGK1_ARCFL</name>
<dbReference type="InterPro" id="IPR003784">
    <property type="entry name" value="BioY"/>
</dbReference>
<evidence type="ECO:0000256" key="1">
    <source>
        <dbReference type="SAM" id="Phobius"/>
    </source>
</evidence>
<reference evidence="2" key="1">
    <citation type="journal article" date="2020" name="mSystems">
        <title>Genome- and Community-Level Interaction Insights into Carbon Utilization and Element Cycling Functions of Hydrothermarchaeota in Hydrothermal Sediment.</title>
        <authorList>
            <person name="Zhou Z."/>
            <person name="Liu Y."/>
            <person name="Xu W."/>
            <person name="Pan J."/>
            <person name="Luo Z.H."/>
            <person name="Li M."/>
        </authorList>
    </citation>
    <scope>NUCLEOTIDE SEQUENCE [LARGE SCALE GENOMIC DNA]</scope>
    <source>
        <strain evidence="2">SpSt-26</strain>
    </source>
</reference>
<dbReference type="Pfam" id="PF02632">
    <property type="entry name" value="BioY"/>
    <property type="match status" value="1"/>
</dbReference>
<feature type="transmembrane region" description="Helical" evidence="1">
    <location>
        <begin position="137"/>
        <end position="159"/>
    </location>
</feature>
<feature type="transmembrane region" description="Helical" evidence="1">
    <location>
        <begin position="165"/>
        <end position="188"/>
    </location>
</feature>
<protein>
    <submittedName>
        <fullName evidence="2">Biotin transporter BioY</fullName>
    </submittedName>
</protein>
<feature type="transmembrane region" description="Helical" evidence="1">
    <location>
        <begin position="77"/>
        <end position="94"/>
    </location>
</feature>
<dbReference type="GO" id="GO:0005886">
    <property type="term" value="C:plasma membrane"/>
    <property type="evidence" value="ECO:0007669"/>
    <property type="project" value="InterPro"/>
</dbReference>
<dbReference type="GO" id="GO:0015225">
    <property type="term" value="F:biotin transmembrane transporter activity"/>
    <property type="evidence" value="ECO:0007669"/>
    <property type="project" value="InterPro"/>
</dbReference>
<accession>A0A7J2TGK1</accession>
<dbReference type="PANTHER" id="PTHR34295:SF1">
    <property type="entry name" value="BIOTIN TRANSPORTER BIOY"/>
    <property type="match status" value="1"/>
</dbReference>
<keyword evidence="1" id="KW-0472">Membrane</keyword>
<dbReference type="Gene3D" id="1.10.1760.20">
    <property type="match status" value="1"/>
</dbReference>
<keyword evidence="1" id="KW-1133">Transmembrane helix</keyword>
<comment type="caution">
    <text evidence="2">The sequence shown here is derived from an EMBL/GenBank/DDBJ whole genome shotgun (WGS) entry which is preliminary data.</text>
</comment>
<evidence type="ECO:0000313" key="2">
    <source>
        <dbReference type="EMBL" id="HEH34687.1"/>
    </source>
</evidence>
<organism evidence="2">
    <name type="scientific">Archaeoglobus fulgidus</name>
    <dbReference type="NCBI Taxonomy" id="2234"/>
    <lineage>
        <taxon>Archaea</taxon>
        <taxon>Methanobacteriati</taxon>
        <taxon>Methanobacteriota</taxon>
        <taxon>Archaeoglobi</taxon>
        <taxon>Archaeoglobales</taxon>
        <taxon>Archaeoglobaceae</taxon>
        <taxon>Archaeoglobus</taxon>
    </lineage>
</organism>
<dbReference type="PANTHER" id="PTHR34295">
    <property type="entry name" value="BIOTIN TRANSPORTER BIOY"/>
    <property type="match status" value="1"/>
</dbReference>
<gene>
    <name evidence="2" type="ORF">ENP88_00715</name>
</gene>
<sequence length="215" mass="23751">MPRYGGSIMEFSRISFFRWRYEARFEQKLALALAFAALTGLCAQMRIYLPWTPVPITMQTFAVFLAAMVLGRNWGGISQAFYVLFGAAGIPWFAGLKGGISVILGPTGGYLIGFIIAALFLGYFVDRYIASRFFVTLFPLLLFANFGIIHGLGCLWLYFWTGMSASIFDILMMGSIPFIPGDIAKIFAASAVGRLLLPKAAYNGEVDAGKKYRLI</sequence>